<accession>A0A2H3B3T7</accession>
<proteinExistence type="predicted"/>
<evidence type="ECO:0000313" key="1">
    <source>
        <dbReference type="EMBL" id="PBK65569.1"/>
    </source>
</evidence>
<name>A0A2H3B3T7_9AGAR</name>
<organism evidence="1 2">
    <name type="scientific">Armillaria solidipes</name>
    <dbReference type="NCBI Taxonomy" id="1076256"/>
    <lineage>
        <taxon>Eukaryota</taxon>
        <taxon>Fungi</taxon>
        <taxon>Dikarya</taxon>
        <taxon>Basidiomycota</taxon>
        <taxon>Agaricomycotina</taxon>
        <taxon>Agaricomycetes</taxon>
        <taxon>Agaricomycetidae</taxon>
        <taxon>Agaricales</taxon>
        <taxon>Marasmiineae</taxon>
        <taxon>Physalacriaceae</taxon>
        <taxon>Armillaria</taxon>
    </lineage>
</organism>
<protein>
    <submittedName>
        <fullName evidence="1">Uncharacterized protein</fullName>
    </submittedName>
</protein>
<dbReference type="Proteomes" id="UP000218334">
    <property type="component" value="Unassembled WGS sequence"/>
</dbReference>
<gene>
    <name evidence="1" type="ORF">ARMSODRAFT_1022027</name>
</gene>
<dbReference type="EMBL" id="KZ293444">
    <property type="protein sequence ID" value="PBK65569.1"/>
    <property type="molecule type" value="Genomic_DNA"/>
</dbReference>
<sequence length="64" mass="7319">MNYCNKLVRALAGMIQKLGLVFPENIGLIPFAYELYANRHRGKGKRTLFNVELTNVVYQSSKTK</sequence>
<keyword evidence="2" id="KW-1185">Reference proteome</keyword>
<dbReference type="AlphaFoldDB" id="A0A2H3B3T7"/>
<evidence type="ECO:0000313" key="2">
    <source>
        <dbReference type="Proteomes" id="UP000218334"/>
    </source>
</evidence>
<reference evidence="2" key="1">
    <citation type="journal article" date="2017" name="Nat. Ecol. Evol.">
        <title>Genome expansion and lineage-specific genetic innovations in the forest pathogenic fungi Armillaria.</title>
        <authorList>
            <person name="Sipos G."/>
            <person name="Prasanna A.N."/>
            <person name="Walter M.C."/>
            <person name="O'Connor E."/>
            <person name="Balint B."/>
            <person name="Krizsan K."/>
            <person name="Kiss B."/>
            <person name="Hess J."/>
            <person name="Varga T."/>
            <person name="Slot J."/>
            <person name="Riley R."/>
            <person name="Boka B."/>
            <person name="Rigling D."/>
            <person name="Barry K."/>
            <person name="Lee J."/>
            <person name="Mihaltcheva S."/>
            <person name="LaButti K."/>
            <person name="Lipzen A."/>
            <person name="Waldron R."/>
            <person name="Moloney N.M."/>
            <person name="Sperisen C."/>
            <person name="Kredics L."/>
            <person name="Vagvoelgyi C."/>
            <person name="Patrignani A."/>
            <person name="Fitzpatrick D."/>
            <person name="Nagy I."/>
            <person name="Doyle S."/>
            <person name="Anderson J.B."/>
            <person name="Grigoriev I.V."/>
            <person name="Gueldener U."/>
            <person name="Muensterkoetter M."/>
            <person name="Nagy L.G."/>
        </authorList>
    </citation>
    <scope>NUCLEOTIDE SEQUENCE [LARGE SCALE GENOMIC DNA]</scope>
    <source>
        <strain evidence="2">28-4</strain>
    </source>
</reference>